<sequence>MAEGGGDSIELKKKNNWEEEDEDEDEDSVSESSSSSSEEEVVEIVEDIDMDWNYEGDPEKETPAETTIKQFDLLLNSRTMKRIEQQKEERRKRKKYMSAEDRFDFPKDPENWTEMHLKELWADAPMLMTKPGWDPVWADEDDWDVVFDEIEAGKIPPIAPFYIPYRKYYPAIPNNHIDIKTPEDVIEELDRVEEFLKWVSYIFPDGSSYEGTVWNDLAHGKGVYVAEQGLVRYEGEWLQNNMEGHGVVEVDIPDVEPVPGSKLEAKMRAEGRIIKRDYMTPEDREWLEMDIEDSYKLSGGWREIPFYENEEWVRQFGEKPEKGRYRYAGQWKHGRMHGCGVYEVNERPIYGRFYFGELVKEELAGCDENTSMLHAGIAEVAAGKARMFVNKPDGMVREERGPYNDPQHPYMYEEEDVWMAPGFINQFYEVPDYWKTYVHEVDEERQMWLNSFYKSPLRIPMPAELEYWWSKDERPEFIILRKEPEPDPEDPSKLVYKEDPVILHTKTGRIINFIEDEEHGVRLFWQPPLKEGEEVDPNKAEFLPLGFDEFYGRIESSDKGVLHQFITAVQNVCKLVIDKLDKWVEEKTKASEMNLKLIEKELEFVEAELCLEEAVEDMDSELERKQKEEEKKVDIEEKDEIETSYDPNDRDGTNSAEEDEVEEDDEDDGAPTSFGSVIADQDSTKNGNGNKPRKSPFAATSLLFGSSGLVSTVPFKLQESFLSWKNGRCATTVTPPSSPQNSIGLVEPSSLVSFPREHTKHKSLKAVGRKQVTPHKTNVRLSQLHSLSQVLSSAQASTQQSKHPGKQKSLGHKTQVTPEMYFHTILSMHVPIHCLENYVME</sequence>
<evidence type="ECO:0008006" key="5">
    <source>
        <dbReference type="Google" id="ProtNLM"/>
    </source>
</evidence>
<protein>
    <recommendedName>
        <fullName evidence="5">MORN repeat-containing protein</fullName>
    </recommendedName>
</protein>
<feature type="region of interest" description="Disordered" evidence="2">
    <location>
        <begin position="792"/>
        <end position="814"/>
    </location>
</feature>
<dbReference type="Pfam" id="PF02493">
    <property type="entry name" value="MORN"/>
    <property type="match status" value="3"/>
</dbReference>
<evidence type="ECO:0000256" key="1">
    <source>
        <dbReference type="ARBA" id="ARBA00022737"/>
    </source>
</evidence>
<gene>
    <name evidence="3" type="ORF">AQUCO_00900983v1</name>
</gene>
<dbReference type="SMART" id="SM00698">
    <property type="entry name" value="MORN"/>
    <property type="match status" value="3"/>
</dbReference>
<dbReference type="AlphaFoldDB" id="A0A2G5EG99"/>
<feature type="compositionally biased region" description="Acidic residues" evidence="2">
    <location>
        <begin position="37"/>
        <end position="56"/>
    </location>
</feature>
<dbReference type="OrthoDB" id="423343at2759"/>
<organism evidence="3 4">
    <name type="scientific">Aquilegia coerulea</name>
    <name type="common">Rocky mountain columbine</name>
    <dbReference type="NCBI Taxonomy" id="218851"/>
    <lineage>
        <taxon>Eukaryota</taxon>
        <taxon>Viridiplantae</taxon>
        <taxon>Streptophyta</taxon>
        <taxon>Embryophyta</taxon>
        <taxon>Tracheophyta</taxon>
        <taxon>Spermatophyta</taxon>
        <taxon>Magnoliopsida</taxon>
        <taxon>Ranunculales</taxon>
        <taxon>Ranunculaceae</taxon>
        <taxon>Thalictroideae</taxon>
        <taxon>Aquilegia</taxon>
    </lineage>
</organism>
<evidence type="ECO:0000256" key="2">
    <source>
        <dbReference type="SAM" id="MobiDB-lite"/>
    </source>
</evidence>
<dbReference type="STRING" id="218851.A0A2G5EG99"/>
<dbReference type="SUPFAM" id="SSF82185">
    <property type="entry name" value="Histone H3 K4-specific methyltransferase SET7/9 N-terminal domain"/>
    <property type="match status" value="1"/>
</dbReference>
<evidence type="ECO:0000313" key="3">
    <source>
        <dbReference type="EMBL" id="PIA54773.1"/>
    </source>
</evidence>
<name>A0A2G5EG99_AQUCA</name>
<dbReference type="InterPro" id="IPR003409">
    <property type="entry name" value="MORN"/>
</dbReference>
<dbReference type="Gene3D" id="2.20.110.10">
    <property type="entry name" value="Histone H3 K4-specific methyltransferase SET7/9 N-terminal domain"/>
    <property type="match status" value="1"/>
</dbReference>
<feature type="compositionally biased region" description="Basic and acidic residues" evidence="2">
    <location>
        <begin position="621"/>
        <end position="635"/>
    </location>
</feature>
<dbReference type="InParanoid" id="A0A2G5EG99"/>
<feature type="compositionally biased region" description="Low complexity" evidence="2">
    <location>
        <begin position="792"/>
        <end position="801"/>
    </location>
</feature>
<dbReference type="PANTHER" id="PTHR43215">
    <property type="entry name" value="RADIAL SPOKE HEAD 1 HOMOLOG"/>
    <property type="match status" value="1"/>
</dbReference>
<dbReference type="Proteomes" id="UP000230069">
    <property type="component" value="Unassembled WGS sequence"/>
</dbReference>
<dbReference type="FunCoup" id="A0A2G5EG99">
    <property type="interactions" value="1387"/>
</dbReference>
<accession>A0A2G5EG99</accession>
<feature type="region of interest" description="Disordered" evidence="2">
    <location>
        <begin position="1"/>
        <end position="69"/>
    </location>
</feature>
<reference evidence="3 4" key="1">
    <citation type="submission" date="2017-09" db="EMBL/GenBank/DDBJ databases">
        <title>WGS assembly of Aquilegia coerulea Goldsmith.</title>
        <authorList>
            <person name="Hodges S."/>
            <person name="Kramer E."/>
            <person name="Nordborg M."/>
            <person name="Tomkins J."/>
            <person name="Borevitz J."/>
            <person name="Derieg N."/>
            <person name="Yan J."/>
            <person name="Mihaltcheva S."/>
            <person name="Hayes R.D."/>
            <person name="Rokhsar D."/>
        </authorList>
    </citation>
    <scope>NUCLEOTIDE SEQUENCE [LARGE SCALE GENOMIC DNA]</scope>
    <source>
        <strain evidence="4">cv. Goldsmith</strain>
    </source>
</reference>
<keyword evidence="1" id="KW-0677">Repeat</keyword>
<dbReference type="GO" id="GO:0016020">
    <property type="term" value="C:membrane"/>
    <property type="evidence" value="ECO:0007669"/>
    <property type="project" value="UniProtKB-ARBA"/>
</dbReference>
<feature type="region of interest" description="Disordered" evidence="2">
    <location>
        <begin position="620"/>
        <end position="693"/>
    </location>
</feature>
<keyword evidence="4" id="KW-1185">Reference proteome</keyword>
<dbReference type="EMBL" id="KZ305026">
    <property type="protein sequence ID" value="PIA54773.1"/>
    <property type="molecule type" value="Genomic_DNA"/>
</dbReference>
<evidence type="ECO:0000313" key="4">
    <source>
        <dbReference type="Proteomes" id="UP000230069"/>
    </source>
</evidence>
<feature type="compositionally biased region" description="Acidic residues" evidence="2">
    <location>
        <begin position="18"/>
        <end position="29"/>
    </location>
</feature>
<feature type="compositionally biased region" description="Acidic residues" evidence="2">
    <location>
        <begin position="656"/>
        <end position="669"/>
    </location>
</feature>
<proteinExistence type="predicted"/>
<dbReference type="PANTHER" id="PTHR43215:SF13">
    <property type="entry name" value="PROTEIN TIC 100"/>
    <property type="match status" value="1"/>
</dbReference>